<keyword evidence="2" id="KW-0645">Protease</keyword>
<keyword evidence="4" id="KW-0482">Metalloprotease</keyword>
<dbReference type="PANTHER" id="PTHR30624:SF10">
    <property type="entry name" value="CONSERVED PROTEIN"/>
    <property type="match status" value="1"/>
</dbReference>
<dbReference type="InterPro" id="IPR045569">
    <property type="entry name" value="Metalloprtase-TldD/E_C"/>
</dbReference>
<dbReference type="InterPro" id="IPR045570">
    <property type="entry name" value="Metalloprtase-TldD/E_cen_dom"/>
</dbReference>
<accession>A0A367ZJM6</accession>
<protein>
    <submittedName>
        <fullName evidence="8">TldD family protein, Actinobacterial subgroup</fullName>
    </submittedName>
</protein>
<sequence length="478" mass="52260">MKEQLFKIVDAARSQGAQYADVRFLREENEILTVKNGRVEGLSKNTDEGFGVRVLVDGAWGFSSSPTLALWERVVREAVEVARCSGLARKAGGISFPGRPAVIDHYRTPFVEDPFAISLEQKLDLMLKADAAMREVPDIKVARTSLGFLRIEKHFANTEGSYIRQDLLESGGGIECTAVGAGDVQKRSYPNSFGRQQLTGGFEHIRAMDLPGNARRIAEECRALLTAPTCPSMVTTIILDPTQLALQIHESCGHAVELDRALGMEASYAGTSFLTPDKLGTFRYGSDIVNLYQDGTVPNGLGTFGYDDDGVAACRTDIVKNGIFVGYLSNRETAAEIGHPSSGANRACSWNRIPIVRMTNVNLAPGTWSFDDLIADTDEGLYLITNKSWSIDDKRVNFQFGTEAAYEIKNGRLGRLIKNATYTGLTPEFWANCDAICNEKHWGLWGTPNCGKGEPSQIAHVGHGCAPARFRRVRVGVA</sequence>
<dbReference type="Gene3D" id="3.30.2290.10">
    <property type="entry name" value="PmbA/TldD superfamily"/>
    <property type="match status" value="1"/>
</dbReference>
<comment type="caution">
    <text evidence="8">The sequence shown here is derived from an EMBL/GenBank/DDBJ whole genome shotgun (WGS) entry which is preliminary data.</text>
</comment>
<evidence type="ECO:0000256" key="3">
    <source>
        <dbReference type="ARBA" id="ARBA00022801"/>
    </source>
</evidence>
<evidence type="ECO:0000313" key="8">
    <source>
        <dbReference type="EMBL" id="RCK78333.1"/>
    </source>
</evidence>
<dbReference type="InterPro" id="IPR035068">
    <property type="entry name" value="TldD/PmbA_N"/>
</dbReference>
<dbReference type="SUPFAM" id="SSF111283">
    <property type="entry name" value="Putative modulator of DNA gyrase, PmbA/TldD"/>
    <property type="match status" value="1"/>
</dbReference>
<dbReference type="GO" id="GO:0008237">
    <property type="term" value="F:metallopeptidase activity"/>
    <property type="evidence" value="ECO:0007669"/>
    <property type="project" value="UniProtKB-KW"/>
</dbReference>
<dbReference type="Pfam" id="PF19289">
    <property type="entry name" value="PmbA_TldD_3rd"/>
    <property type="match status" value="1"/>
</dbReference>
<dbReference type="EMBL" id="QOQW01000024">
    <property type="protein sequence ID" value="RCK78333.1"/>
    <property type="molecule type" value="Genomic_DNA"/>
</dbReference>
<dbReference type="Pfam" id="PF19290">
    <property type="entry name" value="PmbA_TldD_2nd"/>
    <property type="match status" value="1"/>
</dbReference>
<gene>
    <name evidence="8" type="ORF">OZSIB_1575</name>
</gene>
<feature type="domain" description="Metalloprotease TldD/E C-terminal" evidence="6">
    <location>
        <begin position="235"/>
        <end position="460"/>
    </location>
</feature>
<keyword evidence="3" id="KW-0378">Hydrolase</keyword>
<dbReference type="GO" id="GO:0005829">
    <property type="term" value="C:cytosol"/>
    <property type="evidence" value="ECO:0007669"/>
    <property type="project" value="TreeGrafter"/>
</dbReference>
<dbReference type="GO" id="GO:0006508">
    <property type="term" value="P:proteolysis"/>
    <property type="evidence" value="ECO:0007669"/>
    <property type="project" value="UniProtKB-KW"/>
</dbReference>
<evidence type="ECO:0000256" key="1">
    <source>
        <dbReference type="ARBA" id="ARBA00005836"/>
    </source>
</evidence>
<organism evidence="8 9">
    <name type="scientific">Candidatus Ozemobacter sibiricus</name>
    <dbReference type="NCBI Taxonomy" id="2268124"/>
    <lineage>
        <taxon>Bacteria</taxon>
        <taxon>Candidatus Ozemobacteria</taxon>
        <taxon>Candidatus Ozemobacterales</taxon>
        <taxon>Candidatus Ozemobacteraceae</taxon>
        <taxon>Candidatus Ozemobacter</taxon>
    </lineage>
</organism>
<feature type="domain" description="Metalloprotease TldD/E central" evidence="7">
    <location>
        <begin position="113"/>
        <end position="213"/>
    </location>
</feature>
<evidence type="ECO:0000256" key="4">
    <source>
        <dbReference type="ARBA" id="ARBA00023049"/>
    </source>
</evidence>
<dbReference type="InterPro" id="IPR002510">
    <property type="entry name" value="Metalloprtase-TldD/E_N"/>
</dbReference>
<evidence type="ECO:0000259" key="5">
    <source>
        <dbReference type="Pfam" id="PF01523"/>
    </source>
</evidence>
<comment type="similarity">
    <text evidence="1">Belongs to the peptidase U62 family.</text>
</comment>
<evidence type="ECO:0000259" key="7">
    <source>
        <dbReference type="Pfam" id="PF19290"/>
    </source>
</evidence>
<dbReference type="InterPro" id="IPR036059">
    <property type="entry name" value="TldD/PmbA_sf"/>
</dbReference>
<feature type="domain" description="Metalloprotease TldD/E N-terminal" evidence="5">
    <location>
        <begin position="20"/>
        <end position="82"/>
    </location>
</feature>
<dbReference type="Proteomes" id="UP000252355">
    <property type="component" value="Unassembled WGS sequence"/>
</dbReference>
<evidence type="ECO:0000259" key="6">
    <source>
        <dbReference type="Pfam" id="PF19289"/>
    </source>
</evidence>
<reference evidence="8 9" key="1">
    <citation type="submission" date="2018-05" db="EMBL/GenBank/DDBJ databases">
        <title>A metagenomic window into the 2 km-deep terrestrial subsurface aquifer revealed taxonomically and functionally diverse microbial community comprising novel uncultured bacterial lineages.</title>
        <authorList>
            <person name="Kadnikov V.V."/>
            <person name="Mardanov A.V."/>
            <person name="Beletsky A.V."/>
            <person name="Banks D."/>
            <person name="Pimenov N.V."/>
            <person name="Frank Y.A."/>
            <person name="Karnachuk O.V."/>
            <person name="Ravin N.V."/>
        </authorList>
    </citation>
    <scope>NUCLEOTIDE SEQUENCE [LARGE SCALE GENOMIC DNA]</scope>
    <source>
        <strain evidence="8">BY5</strain>
    </source>
</reference>
<evidence type="ECO:0000256" key="2">
    <source>
        <dbReference type="ARBA" id="ARBA00022670"/>
    </source>
</evidence>
<evidence type="ECO:0000313" key="9">
    <source>
        <dbReference type="Proteomes" id="UP000252355"/>
    </source>
</evidence>
<name>A0A367ZJM6_9BACT</name>
<dbReference type="AlphaFoldDB" id="A0A367ZJM6"/>
<dbReference type="InterPro" id="IPR051463">
    <property type="entry name" value="Peptidase_U62_metallo"/>
</dbReference>
<proteinExistence type="inferred from homology"/>
<dbReference type="FunFam" id="3.30.2290.10:FF:000003">
    <property type="entry name" value="Zinc-dependent protease, TldD/PmbA family"/>
    <property type="match status" value="1"/>
</dbReference>
<dbReference type="Pfam" id="PF01523">
    <property type="entry name" value="PmbA_TldD_1st"/>
    <property type="match status" value="1"/>
</dbReference>
<dbReference type="PANTHER" id="PTHR30624">
    <property type="entry name" value="UNCHARACTERIZED PROTEIN TLDD AND PMBA"/>
    <property type="match status" value="1"/>
</dbReference>